<name>A0A6J4RPS9_9ACTN</name>
<dbReference type="NCBIfam" id="NF033572">
    <property type="entry name" value="transpos_ISKra4"/>
    <property type="match status" value="1"/>
</dbReference>
<dbReference type="EMBL" id="CADCVO010000107">
    <property type="protein sequence ID" value="CAA9474788.1"/>
    <property type="molecule type" value="Genomic_DNA"/>
</dbReference>
<reference evidence="1" key="1">
    <citation type="submission" date="2020-02" db="EMBL/GenBank/DDBJ databases">
        <authorList>
            <person name="Meier V. D."/>
        </authorList>
    </citation>
    <scope>NUCLEOTIDE SEQUENCE</scope>
    <source>
        <strain evidence="1">AVDCRST_MAG13</strain>
    </source>
</reference>
<evidence type="ECO:0008006" key="2">
    <source>
        <dbReference type="Google" id="ProtNLM"/>
    </source>
</evidence>
<evidence type="ECO:0000313" key="1">
    <source>
        <dbReference type="EMBL" id="CAA9474788.1"/>
    </source>
</evidence>
<gene>
    <name evidence="1" type="ORF">AVDCRST_MAG13-735</name>
</gene>
<organism evidence="1">
    <name type="scientific">uncultured Solirubrobacteraceae bacterium</name>
    <dbReference type="NCBI Taxonomy" id="1162706"/>
    <lineage>
        <taxon>Bacteria</taxon>
        <taxon>Bacillati</taxon>
        <taxon>Actinomycetota</taxon>
        <taxon>Thermoleophilia</taxon>
        <taxon>Solirubrobacterales</taxon>
        <taxon>Solirubrobacteraceae</taxon>
        <taxon>environmental samples</taxon>
    </lineage>
</organism>
<protein>
    <recommendedName>
        <fullName evidence="2">ISKra4 family transposase</fullName>
    </recommendedName>
</protein>
<proteinExistence type="predicted"/>
<dbReference type="AlphaFoldDB" id="A0A6J4RPS9"/>
<accession>A0A6J4RPS9</accession>
<sequence length="458" mass="50061">MRWTVRLEARTGQGEVETTELVTIDRPVVDGTLADLGLALVEAKAVLAKLQVIMVQSQVAEYVACHRVCPQCRVPQPLKDRRSRRLQTLFGTVEVEAPRFRVCRCRPLAPTAAVTLSPVGTLLTARCTPELERVQAELGARTSFREAARILEALLPSSPANHESVRARTHAVGLRLEAADRQAAAAVVAGGTAAADASRSIVMLDGAYVRAVPGHQVRNFEVICGKVEHEGRPSRRFALVRRVAEQPQAPLRSALLEQGWREGGPVTAISDGDPALPALVRSAAKAPVETILDWFHLSMRVRHVEQALVGLNAPEPAHWVPLDCARVDVERLRHLLWNGKHEEACQALDRIVSWSENAALLDGAAVAAKAGRLVAHCTELHGYIENNEGALIDYGQRYRAGKPISTSRAEGTVNHLVNARMNKRRQMRWSPRGAHRVLQVRAAVLDGRFGQQAIQLAG</sequence>